<name>A0ABW2ZXT0_9ACTN</name>
<sequence>MDAAIVEPRPATVAGDAALTAQGRLEEAIQFGRNMLAGLRDLAEC</sequence>
<evidence type="ECO:0000313" key="2">
    <source>
        <dbReference type="Proteomes" id="UP001597053"/>
    </source>
</evidence>
<comment type="caution">
    <text evidence="1">The sequence shown here is derived from an EMBL/GenBank/DDBJ whole genome shotgun (WGS) entry which is preliminary data.</text>
</comment>
<proteinExistence type="predicted"/>
<keyword evidence="2" id="KW-1185">Reference proteome</keyword>
<dbReference type="Proteomes" id="UP001597053">
    <property type="component" value="Unassembled WGS sequence"/>
</dbReference>
<accession>A0ABW2ZXT0</accession>
<dbReference type="EMBL" id="JBHTHM010000117">
    <property type="protein sequence ID" value="MFD0783283.1"/>
    <property type="molecule type" value="Genomic_DNA"/>
</dbReference>
<organism evidence="1 2">
    <name type="scientific">Micromonospora azadirachtae</name>
    <dbReference type="NCBI Taxonomy" id="1970735"/>
    <lineage>
        <taxon>Bacteria</taxon>
        <taxon>Bacillati</taxon>
        <taxon>Actinomycetota</taxon>
        <taxon>Actinomycetes</taxon>
        <taxon>Micromonosporales</taxon>
        <taxon>Micromonosporaceae</taxon>
        <taxon>Micromonospora</taxon>
    </lineage>
</organism>
<gene>
    <name evidence="1" type="ORF">ACFQZ8_05025</name>
</gene>
<protein>
    <submittedName>
        <fullName evidence="1">Uncharacterized protein</fullName>
    </submittedName>
</protein>
<reference evidence="2" key="1">
    <citation type="journal article" date="2019" name="Int. J. Syst. Evol. Microbiol.">
        <title>The Global Catalogue of Microorganisms (GCM) 10K type strain sequencing project: providing services to taxonomists for standard genome sequencing and annotation.</title>
        <authorList>
            <consortium name="The Broad Institute Genomics Platform"/>
            <consortium name="The Broad Institute Genome Sequencing Center for Infectious Disease"/>
            <person name="Wu L."/>
            <person name="Ma J."/>
        </authorList>
    </citation>
    <scope>NUCLEOTIDE SEQUENCE [LARGE SCALE GENOMIC DNA]</scope>
    <source>
        <strain evidence="2">JCM 32148</strain>
    </source>
</reference>
<evidence type="ECO:0000313" key="1">
    <source>
        <dbReference type="EMBL" id="MFD0783283.1"/>
    </source>
</evidence>